<dbReference type="InterPro" id="IPR014017">
    <property type="entry name" value="DNA_helicase_UvrD-like_C"/>
</dbReference>
<dbReference type="InterPro" id="IPR014016">
    <property type="entry name" value="UvrD-like_ATP-bd"/>
</dbReference>
<evidence type="ECO:0000259" key="10">
    <source>
        <dbReference type="PROSITE" id="PS51217"/>
    </source>
</evidence>
<evidence type="ECO:0000256" key="4">
    <source>
        <dbReference type="ARBA" id="ARBA00022840"/>
    </source>
</evidence>
<dbReference type="SUPFAM" id="SSF52540">
    <property type="entry name" value="P-loop containing nucleoside triphosphate hydrolases"/>
    <property type="match status" value="1"/>
</dbReference>
<dbReference type="EMBL" id="JAEPRB010000059">
    <property type="protein sequence ID" value="KAG2223510.1"/>
    <property type="molecule type" value="Genomic_DNA"/>
</dbReference>
<keyword evidence="2" id="KW-0378">Hydrolase</keyword>
<dbReference type="GO" id="GO:0003677">
    <property type="term" value="F:DNA binding"/>
    <property type="evidence" value="ECO:0007669"/>
    <property type="project" value="InterPro"/>
</dbReference>
<dbReference type="InterPro" id="IPR027417">
    <property type="entry name" value="P-loop_NTPase"/>
</dbReference>
<keyword evidence="12" id="KW-1185">Reference proteome</keyword>
<comment type="catalytic activity">
    <reaction evidence="8">
        <text>ATP + H2O = ADP + phosphate + H(+)</text>
        <dbReference type="Rhea" id="RHEA:13065"/>
        <dbReference type="ChEBI" id="CHEBI:15377"/>
        <dbReference type="ChEBI" id="CHEBI:15378"/>
        <dbReference type="ChEBI" id="CHEBI:30616"/>
        <dbReference type="ChEBI" id="CHEBI:43474"/>
        <dbReference type="ChEBI" id="CHEBI:456216"/>
        <dbReference type="EC" id="5.6.2.4"/>
    </reaction>
</comment>
<dbReference type="GO" id="GO:0016787">
    <property type="term" value="F:hydrolase activity"/>
    <property type="evidence" value="ECO:0007669"/>
    <property type="project" value="UniProtKB-KW"/>
</dbReference>
<organism evidence="11 12">
    <name type="scientific">Circinella minor</name>
    <dbReference type="NCBI Taxonomy" id="1195481"/>
    <lineage>
        <taxon>Eukaryota</taxon>
        <taxon>Fungi</taxon>
        <taxon>Fungi incertae sedis</taxon>
        <taxon>Mucoromycota</taxon>
        <taxon>Mucoromycotina</taxon>
        <taxon>Mucoromycetes</taxon>
        <taxon>Mucorales</taxon>
        <taxon>Lichtheimiaceae</taxon>
        <taxon>Circinella</taxon>
    </lineage>
</organism>
<dbReference type="Proteomes" id="UP000646827">
    <property type="component" value="Unassembled WGS sequence"/>
</dbReference>
<evidence type="ECO:0000256" key="8">
    <source>
        <dbReference type="ARBA" id="ARBA00048988"/>
    </source>
</evidence>
<dbReference type="Pfam" id="PF00580">
    <property type="entry name" value="UvrD-helicase"/>
    <property type="match status" value="1"/>
</dbReference>
<keyword evidence="5" id="KW-0413">Isomerase</keyword>
<dbReference type="PROSITE" id="PS51217">
    <property type="entry name" value="UVRD_HELICASE_CTER"/>
    <property type="match status" value="1"/>
</dbReference>
<evidence type="ECO:0000256" key="5">
    <source>
        <dbReference type="ARBA" id="ARBA00023235"/>
    </source>
</evidence>
<evidence type="ECO:0000256" key="3">
    <source>
        <dbReference type="ARBA" id="ARBA00022806"/>
    </source>
</evidence>
<evidence type="ECO:0000256" key="6">
    <source>
        <dbReference type="ARBA" id="ARBA00034617"/>
    </source>
</evidence>
<feature type="region of interest" description="Disordered" evidence="9">
    <location>
        <begin position="363"/>
        <end position="382"/>
    </location>
</feature>
<dbReference type="OrthoDB" id="1470711at2759"/>
<dbReference type="InterPro" id="IPR000212">
    <property type="entry name" value="DNA_helicase_UvrD/REP"/>
</dbReference>
<dbReference type="GO" id="GO:0005634">
    <property type="term" value="C:nucleus"/>
    <property type="evidence" value="ECO:0007669"/>
    <property type="project" value="TreeGrafter"/>
</dbReference>
<comment type="catalytic activity">
    <reaction evidence="6">
        <text>Couples ATP hydrolysis with the unwinding of duplex DNA by translocating in the 3'-5' direction.</text>
        <dbReference type="EC" id="5.6.2.4"/>
    </reaction>
</comment>
<dbReference type="Pfam" id="PF13361">
    <property type="entry name" value="UvrD_C"/>
    <property type="match status" value="1"/>
</dbReference>
<name>A0A8H7S679_9FUNG</name>
<dbReference type="GO" id="GO:0043138">
    <property type="term" value="F:3'-5' DNA helicase activity"/>
    <property type="evidence" value="ECO:0007669"/>
    <property type="project" value="UniProtKB-EC"/>
</dbReference>
<gene>
    <name evidence="11" type="ORF">INT45_000830</name>
</gene>
<keyword evidence="1" id="KW-0547">Nucleotide-binding</keyword>
<dbReference type="Gene3D" id="1.10.486.10">
    <property type="entry name" value="PCRA, domain 4"/>
    <property type="match status" value="1"/>
</dbReference>
<evidence type="ECO:0000313" key="12">
    <source>
        <dbReference type="Proteomes" id="UP000646827"/>
    </source>
</evidence>
<dbReference type="Gene3D" id="3.40.50.300">
    <property type="entry name" value="P-loop containing nucleotide triphosphate hydrolases"/>
    <property type="match status" value="3"/>
</dbReference>
<accession>A0A8H7S679</accession>
<evidence type="ECO:0000256" key="9">
    <source>
        <dbReference type="SAM" id="MobiDB-lite"/>
    </source>
</evidence>
<dbReference type="EC" id="5.6.2.4" evidence="7"/>
<evidence type="ECO:0000256" key="7">
    <source>
        <dbReference type="ARBA" id="ARBA00034808"/>
    </source>
</evidence>
<proteinExistence type="predicted"/>
<dbReference type="PANTHER" id="PTHR11070:SF2">
    <property type="entry name" value="ATP-DEPENDENT DNA HELICASE SRS2"/>
    <property type="match status" value="1"/>
</dbReference>
<keyword evidence="3" id="KW-0347">Helicase</keyword>
<evidence type="ECO:0000256" key="1">
    <source>
        <dbReference type="ARBA" id="ARBA00022741"/>
    </source>
</evidence>
<sequence>FQDTNCVQYDIVKGLTNRGKALTIVGDPDQSIFGWRNADRENFIKMQHDYKSTQVCNLEENYRSTKSIIKSSFHVIEKDRKRIKKNLFTGNAEGVPISMLRMEDGTMEAQSVAKEIKRIIEYSGGLITYKDIAILVRMNYLSRPFETSLNGLNIPYVVIGGVKFFDRAEVKDIIGYLRFFYNTNDTEAFERIINRPKRGVGEVTMNKIEAETRRSKTDIITVIRDMTSGKAKSLASIPTKTKQNLREFVNLYDSVRTMIDNNHYIYKIFAHIIKDTNYKEFLEKEHPDKDGESRWGNLGELVTFAKQFGSPPDDRLAKTSVSVVMHGIDVIENDEEQQRGRQGEIPDSQELRNELEERLYDLPNHTSVEDSEIDSDNPDDRLDAGDQIVRFLELTTLSNNTKEEDEADMGRVTISTMHSAKGLEWPVVFTVACEEGVIPHARTEDMMEESRLLYVAMTRAKTKELPR</sequence>
<keyword evidence="4" id="KW-0067">ATP-binding</keyword>
<comment type="caution">
    <text evidence="11">The sequence shown here is derived from an EMBL/GenBank/DDBJ whole genome shotgun (WGS) entry which is preliminary data.</text>
</comment>
<feature type="non-terminal residue" evidence="11">
    <location>
        <position position="1"/>
    </location>
</feature>
<evidence type="ECO:0000313" key="11">
    <source>
        <dbReference type="EMBL" id="KAG2223510.1"/>
    </source>
</evidence>
<evidence type="ECO:0000256" key="2">
    <source>
        <dbReference type="ARBA" id="ARBA00022801"/>
    </source>
</evidence>
<feature type="domain" description="UvrD-like helicase C-terminal" evidence="10">
    <location>
        <begin position="66"/>
        <end position="422"/>
    </location>
</feature>
<protein>
    <recommendedName>
        <fullName evidence="7">DNA 3'-5' helicase</fullName>
        <ecNumber evidence="7">5.6.2.4</ecNumber>
    </recommendedName>
</protein>
<dbReference type="PANTHER" id="PTHR11070">
    <property type="entry name" value="UVRD / RECB / PCRA DNA HELICASE FAMILY MEMBER"/>
    <property type="match status" value="1"/>
</dbReference>
<dbReference type="AlphaFoldDB" id="A0A8H7S679"/>
<dbReference type="GO" id="GO:0005524">
    <property type="term" value="F:ATP binding"/>
    <property type="evidence" value="ECO:0007669"/>
    <property type="project" value="UniProtKB-KW"/>
</dbReference>
<reference evidence="11 12" key="1">
    <citation type="submission" date="2020-12" db="EMBL/GenBank/DDBJ databases">
        <title>Metabolic potential, ecology and presence of endohyphal bacteria is reflected in genomic diversity of Mucoromycotina.</title>
        <authorList>
            <person name="Muszewska A."/>
            <person name="Okrasinska A."/>
            <person name="Steczkiewicz K."/>
            <person name="Drgas O."/>
            <person name="Orlowska M."/>
            <person name="Perlinska-Lenart U."/>
            <person name="Aleksandrzak-Piekarczyk T."/>
            <person name="Szatraj K."/>
            <person name="Zielenkiewicz U."/>
            <person name="Pilsyk S."/>
            <person name="Malc E."/>
            <person name="Mieczkowski P."/>
            <person name="Kruszewska J.S."/>
            <person name="Biernat P."/>
            <person name="Pawlowska J."/>
        </authorList>
    </citation>
    <scope>NUCLEOTIDE SEQUENCE [LARGE SCALE GENOMIC DNA]</scope>
    <source>
        <strain evidence="11 12">CBS 142.35</strain>
    </source>
</reference>
<dbReference type="GO" id="GO:0000725">
    <property type="term" value="P:recombinational repair"/>
    <property type="evidence" value="ECO:0007669"/>
    <property type="project" value="TreeGrafter"/>
</dbReference>